<protein>
    <submittedName>
        <fullName evidence="2">Uncharacterized protein</fullName>
    </submittedName>
</protein>
<organism evidence="2 3">
    <name type="scientific">Pseudonocardia saturnea</name>
    <dbReference type="NCBI Taxonomy" id="33909"/>
    <lineage>
        <taxon>Bacteria</taxon>
        <taxon>Bacillati</taxon>
        <taxon>Actinomycetota</taxon>
        <taxon>Actinomycetes</taxon>
        <taxon>Pseudonocardiales</taxon>
        <taxon>Pseudonocardiaceae</taxon>
        <taxon>Pseudonocardia</taxon>
    </lineage>
</organism>
<gene>
    <name evidence="2" type="ORF">PSA01_26750</name>
</gene>
<evidence type="ECO:0000313" key="2">
    <source>
        <dbReference type="EMBL" id="GEC25646.1"/>
    </source>
</evidence>
<feature type="region of interest" description="Disordered" evidence="1">
    <location>
        <begin position="1"/>
        <end position="46"/>
    </location>
</feature>
<feature type="compositionally biased region" description="Basic and acidic residues" evidence="1">
    <location>
        <begin position="1"/>
        <end position="13"/>
    </location>
</feature>
<accession>A0ABQ0RYA9</accession>
<dbReference type="Proteomes" id="UP000320693">
    <property type="component" value="Unassembled WGS sequence"/>
</dbReference>
<evidence type="ECO:0000313" key="3">
    <source>
        <dbReference type="Proteomes" id="UP000320693"/>
    </source>
</evidence>
<keyword evidence="3" id="KW-1185">Reference proteome</keyword>
<name>A0ABQ0RYA9_9PSEU</name>
<reference evidence="2 3" key="1">
    <citation type="submission" date="2019-06" db="EMBL/GenBank/DDBJ databases">
        <title>Whole genome shotgun sequence of Pseudonocardia saturnea NBRC 14499.</title>
        <authorList>
            <person name="Hosoyama A."/>
            <person name="Uohara A."/>
            <person name="Ohji S."/>
            <person name="Ichikawa N."/>
        </authorList>
    </citation>
    <scope>NUCLEOTIDE SEQUENCE [LARGE SCALE GENOMIC DNA]</scope>
    <source>
        <strain evidence="2 3">NBRC 14499</strain>
    </source>
</reference>
<comment type="caution">
    <text evidence="2">The sequence shown here is derived from an EMBL/GenBank/DDBJ whole genome shotgun (WGS) entry which is preliminary data.</text>
</comment>
<dbReference type="EMBL" id="BJNH01000027">
    <property type="protein sequence ID" value="GEC25646.1"/>
    <property type="molecule type" value="Genomic_DNA"/>
</dbReference>
<evidence type="ECO:0000256" key="1">
    <source>
        <dbReference type="SAM" id="MobiDB-lite"/>
    </source>
</evidence>
<proteinExistence type="predicted"/>
<sequence length="46" mass="4868">MRAERAGRRDHLGGDPAEFAVRATGAAGERDRRTDEVETAAAEANG</sequence>